<evidence type="ECO:0000313" key="2">
    <source>
        <dbReference type="Proteomes" id="UP000274046"/>
    </source>
</evidence>
<comment type="caution">
    <text evidence="1">The sequence shown here is derived from an EMBL/GenBank/DDBJ whole genome shotgun (WGS) entry which is preliminary data.</text>
</comment>
<accession>A0A3N0BQG3</accession>
<keyword evidence="2" id="KW-1185">Reference proteome</keyword>
<name>A0A3N0BQG3_9SPHI</name>
<dbReference type="OrthoDB" id="699694at2"/>
<dbReference type="AlphaFoldDB" id="A0A3N0BQG3"/>
<dbReference type="Proteomes" id="UP000274046">
    <property type="component" value="Unassembled WGS sequence"/>
</dbReference>
<sequence length="264" mass="30720">MKYISLIVVILLFGCNPFPKKDAHPEVPLLADLLKDKMKFEKVFDGKDVGDVVFLNDDRILIKPNNSNLPFKIIDVDNKVIFKAVYNWHMPFYIDEKGNLYFNQQKFFYPDYKKQENFKTVVVADSLSKKVEQVKGLNDSLSLQAVKKYEIELLKPYHLAPCENSIVNTIGCSVFKIKNNTLIVRQTDLFKSEQNKPEFEIPKFDDDVLTGWNNGRLPSPVYLAYYELNKLKFKCDDLTNPRTLTLKSNKYFYVPSLGLYKVLF</sequence>
<organism evidence="1 2">
    <name type="scientific">Pedobacter jejuensis</name>
    <dbReference type="NCBI Taxonomy" id="1268550"/>
    <lineage>
        <taxon>Bacteria</taxon>
        <taxon>Pseudomonadati</taxon>
        <taxon>Bacteroidota</taxon>
        <taxon>Sphingobacteriia</taxon>
        <taxon>Sphingobacteriales</taxon>
        <taxon>Sphingobacteriaceae</taxon>
        <taxon>Pedobacter</taxon>
    </lineage>
</organism>
<dbReference type="PROSITE" id="PS51257">
    <property type="entry name" value="PROKAR_LIPOPROTEIN"/>
    <property type="match status" value="1"/>
</dbReference>
<evidence type="ECO:0000313" key="1">
    <source>
        <dbReference type="EMBL" id="RNL50708.1"/>
    </source>
</evidence>
<dbReference type="RefSeq" id="WP_123207134.1">
    <property type="nucleotide sequence ID" value="NZ_RBEE01000043.1"/>
</dbReference>
<reference evidence="1 2" key="1">
    <citation type="submission" date="2018-10" db="EMBL/GenBank/DDBJ databases">
        <title>Genome sequencing of Pedobacter jejuensis TNB23.</title>
        <authorList>
            <person name="Cho Y.-J."/>
            <person name="Cho A."/>
            <person name="Kim O.-S."/>
        </authorList>
    </citation>
    <scope>NUCLEOTIDE SEQUENCE [LARGE SCALE GENOMIC DNA]</scope>
    <source>
        <strain evidence="1 2">TNB23</strain>
    </source>
</reference>
<proteinExistence type="predicted"/>
<gene>
    <name evidence="1" type="ORF">D7004_17600</name>
</gene>
<protein>
    <submittedName>
        <fullName evidence="1">Uncharacterized protein</fullName>
    </submittedName>
</protein>
<dbReference type="EMBL" id="RBEE01000043">
    <property type="protein sequence ID" value="RNL50708.1"/>
    <property type="molecule type" value="Genomic_DNA"/>
</dbReference>